<dbReference type="Proteomes" id="UP001597557">
    <property type="component" value="Unassembled WGS sequence"/>
</dbReference>
<evidence type="ECO:0000313" key="4">
    <source>
        <dbReference type="Proteomes" id="UP001597557"/>
    </source>
</evidence>
<feature type="transmembrane region" description="Helical" evidence="1">
    <location>
        <begin position="7"/>
        <end position="26"/>
    </location>
</feature>
<dbReference type="InterPro" id="IPR009589">
    <property type="entry name" value="PH_YyaB-like"/>
</dbReference>
<gene>
    <name evidence="3" type="ORF">ACFS5N_07890</name>
</gene>
<dbReference type="RefSeq" id="WP_377184007.1">
    <property type="nucleotide sequence ID" value="NZ_JBHUPD010000002.1"/>
</dbReference>
<comment type="caution">
    <text evidence="3">The sequence shown here is derived from an EMBL/GenBank/DDBJ whole genome shotgun (WGS) entry which is preliminary data.</text>
</comment>
<keyword evidence="1" id="KW-0812">Transmembrane</keyword>
<dbReference type="Pfam" id="PF06713">
    <property type="entry name" value="bPH_4"/>
    <property type="match status" value="1"/>
</dbReference>
<organism evidence="3 4">
    <name type="scientific">Mucilaginibacter ximonensis</name>
    <dbReference type="NCBI Taxonomy" id="538021"/>
    <lineage>
        <taxon>Bacteria</taxon>
        <taxon>Pseudomonadati</taxon>
        <taxon>Bacteroidota</taxon>
        <taxon>Sphingobacteriia</taxon>
        <taxon>Sphingobacteriales</taxon>
        <taxon>Sphingobacteriaceae</taxon>
        <taxon>Mucilaginibacter</taxon>
    </lineage>
</organism>
<keyword evidence="1" id="KW-0472">Membrane</keyword>
<sequence length="138" mass="15296">MTVYKSKLGYAIVLPLIGIVFSLSAVSIAHHTWIPLVSIVLVGIILFYGFKSTYYTIDGKTLNIHAGFMINTDIDISKIKSVTETSSAWSAPAWSLNRIEINYNTYDSVVISPPDITRFVADLQAINPAITFEPKNKK</sequence>
<proteinExistence type="predicted"/>
<keyword evidence="4" id="KW-1185">Reference proteome</keyword>
<evidence type="ECO:0000259" key="2">
    <source>
        <dbReference type="Pfam" id="PF06713"/>
    </source>
</evidence>
<evidence type="ECO:0000256" key="1">
    <source>
        <dbReference type="SAM" id="Phobius"/>
    </source>
</evidence>
<keyword evidence="1" id="KW-1133">Transmembrane helix</keyword>
<feature type="domain" description="Uncharacterized protein YyaB-like PH" evidence="2">
    <location>
        <begin position="53"/>
        <end position="127"/>
    </location>
</feature>
<name>A0ABW5YAL4_9SPHI</name>
<evidence type="ECO:0000313" key="3">
    <source>
        <dbReference type="EMBL" id="MFD2872382.1"/>
    </source>
</evidence>
<dbReference type="EMBL" id="JBHUPD010000002">
    <property type="protein sequence ID" value="MFD2872382.1"/>
    <property type="molecule type" value="Genomic_DNA"/>
</dbReference>
<accession>A0ABW5YAL4</accession>
<feature type="transmembrane region" description="Helical" evidence="1">
    <location>
        <begin position="32"/>
        <end position="50"/>
    </location>
</feature>
<protein>
    <submittedName>
        <fullName evidence="3">PH domain-containing protein</fullName>
    </submittedName>
</protein>
<reference evidence="4" key="1">
    <citation type="journal article" date="2019" name="Int. J. Syst. Evol. Microbiol.">
        <title>The Global Catalogue of Microorganisms (GCM) 10K type strain sequencing project: providing services to taxonomists for standard genome sequencing and annotation.</title>
        <authorList>
            <consortium name="The Broad Institute Genomics Platform"/>
            <consortium name="The Broad Institute Genome Sequencing Center for Infectious Disease"/>
            <person name="Wu L."/>
            <person name="Ma J."/>
        </authorList>
    </citation>
    <scope>NUCLEOTIDE SEQUENCE [LARGE SCALE GENOMIC DNA]</scope>
    <source>
        <strain evidence="4">KCTC 22437</strain>
    </source>
</reference>